<dbReference type="InterPro" id="IPR020946">
    <property type="entry name" value="Flavin_mOase-like"/>
</dbReference>
<dbReference type="InterPro" id="IPR036188">
    <property type="entry name" value="FAD/NAD-bd_sf"/>
</dbReference>
<dbReference type="GO" id="GO:0004499">
    <property type="term" value="F:N,N-dimethylaniline monooxygenase activity"/>
    <property type="evidence" value="ECO:0007669"/>
    <property type="project" value="InterPro"/>
</dbReference>
<keyword evidence="3 5" id="KW-0274">FAD</keyword>
<dbReference type="InterPro" id="IPR051209">
    <property type="entry name" value="FAD-bind_Monooxygenase_sf"/>
</dbReference>
<dbReference type="PRINTS" id="PR00370">
    <property type="entry name" value="FMOXYGENASE"/>
</dbReference>
<proteinExistence type="inferred from homology"/>
<evidence type="ECO:0000313" key="6">
    <source>
        <dbReference type="EMBL" id="OXA64691.1"/>
    </source>
</evidence>
<keyword evidence="2 5" id="KW-0285">Flavoprotein</keyword>
<comment type="similarity">
    <text evidence="1">Belongs to the FAD-binding monooxygenase family.</text>
</comment>
<dbReference type="Gene3D" id="3.50.50.60">
    <property type="entry name" value="FAD/NAD(P)-binding domain"/>
    <property type="match status" value="2"/>
</dbReference>
<dbReference type="OrthoDB" id="66881at2759"/>
<evidence type="ECO:0000256" key="3">
    <source>
        <dbReference type="ARBA" id="ARBA00022827"/>
    </source>
</evidence>
<comment type="similarity">
    <text evidence="5">Belongs to the FMO family.</text>
</comment>
<dbReference type="GO" id="GO:0050661">
    <property type="term" value="F:NADP binding"/>
    <property type="evidence" value="ECO:0007669"/>
    <property type="project" value="InterPro"/>
</dbReference>
<dbReference type="SUPFAM" id="SSF51905">
    <property type="entry name" value="FAD/NAD(P)-binding domain"/>
    <property type="match status" value="2"/>
</dbReference>
<dbReference type="Pfam" id="PF00743">
    <property type="entry name" value="FMO-like"/>
    <property type="match status" value="1"/>
</dbReference>
<dbReference type="Proteomes" id="UP000198287">
    <property type="component" value="Unassembled WGS sequence"/>
</dbReference>
<dbReference type="EMBL" id="LNIX01000001">
    <property type="protein sequence ID" value="OXA64691.1"/>
    <property type="molecule type" value="Genomic_DNA"/>
</dbReference>
<dbReference type="PIRSF" id="PIRSF000332">
    <property type="entry name" value="FMO"/>
    <property type="match status" value="1"/>
</dbReference>
<dbReference type="EC" id="1.-.-.-" evidence="5"/>
<evidence type="ECO:0000313" key="7">
    <source>
        <dbReference type="Proteomes" id="UP000198287"/>
    </source>
</evidence>
<evidence type="ECO:0000256" key="5">
    <source>
        <dbReference type="RuleBase" id="RU361177"/>
    </source>
</evidence>
<dbReference type="PANTHER" id="PTHR42877">
    <property type="entry name" value="L-ORNITHINE N(5)-MONOOXYGENASE-RELATED"/>
    <property type="match status" value="1"/>
</dbReference>
<reference evidence="6 7" key="1">
    <citation type="submission" date="2015-12" db="EMBL/GenBank/DDBJ databases">
        <title>The genome of Folsomia candida.</title>
        <authorList>
            <person name="Faddeeva A."/>
            <person name="Derks M.F."/>
            <person name="Anvar Y."/>
            <person name="Smit S."/>
            <person name="Van Straalen N."/>
            <person name="Roelofs D."/>
        </authorList>
    </citation>
    <scope>NUCLEOTIDE SEQUENCE [LARGE SCALE GENOMIC DNA]</scope>
    <source>
        <strain evidence="6 7">VU population</strain>
        <tissue evidence="6">Whole body</tissue>
    </source>
</reference>
<evidence type="ECO:0000256" key="4">
    <source>
        <dbReference type="ARBA" id="ARBA00023002"/>
    </source>
</evidence>
<organism evidence="6 7">
    <name type="scientific">Folsomia candida</name>
    <name type="common">Springtail</name>
    <dbReference type="NCBI Taxonomy" id="158441"/>
    <lineage>
        <taxon>Eukaryota</taxon>
        <taxon>Metazoa</taxon>
        <taxon>Ecdysozoa</taxon>
        <taxon>Arthropoda</taxon>
        <taxon>Hexapoda</taxon>
        <taxon>Collembola</taxon>
        <taxon>Entomobryomorpha</taxon>
        <taxon>Isotomoidea</taxon>
        <taxon>Isotomidae</taxon>
        <taxon>Proisotominae</taxon>
        <taxon>Folsomia</taxon>
    </lineage>
</organism>
<evidence type="ECO:0000256" key="1">
    <source>
        <dbReference type="ARBA" id="ARBA00010139"/>
    </source>
</evidence>
<comment type="cofactor">
    <cofactor evidence="5">
        <name>FAD</name>
        <dbReference type="ChEBI" id="CHEBI:57692"/>
    </cofactor>
</comment>
<keyword evidence="4 5" id="KW-0560">Oxidoreductase</keyword>
<gene>
    <name evidence="6" type="ORF">Fcan01_02548</name>
</gene>
<dbReference type="GO" id="GO:0050660">
    <property type="term" value="F:flavin adenine dinucleotide binding"/>
    <property type="evidence" value="ECO:0007669"/>
    <property type="project" value="InterPro"/>
</dbReference>
<dbReference type="PANTHER" id="PTHR42877:SF4">
    <property type="entry name" value="FAD_NAD(P)-BINDING DOMAIN-CONTAINING PROTEIN-RELATED"/>
    <property type="match status" value="1"/>
</dbReference>
<comment type="caution">
    <text evidence="6">The sequence shown here is derived from an EMBL/GenBank/DDBJ whole genome shotgun (WGS) entry which is preliminary data.</text>
</comment>
<sequence length="458" mass="52021">MGPKICIIGAGFSGMAAAIQIRKQLGLTDFVMFDENEDVGGTWLVNKYPGCACDVASHLYSFSFEPNTDWSQQYSSQPEILRYLQKVAKKHDLYRNIKFNHKVNKLTWEENISKWRVVVYNKRSKMESEVIFDVIISGIGSLRIPNIPDEFATFKGTRMHSAEWDTSVKLEGKSVAIVGSGASAVQIIPSIAKKVERLVVYQRHPAWVVPRMQFKIPEFLKWSFESLPGVRGLYRSYIFLNHEFVYPAFKQGSLFQKIGKILSEFFVNHQLGHNPELMEKVKPNYEFGCKRITPSNIYYPALALPHVEVVRREITKVKENSIVTEDGKEEKVDVLILATGFNVQDFFFPLEIKVKNGVDLMQLWKKEGPAAYKGICCSAAPNLFHLLGPNSSLGHNSVVFLLECQVDYVVQIIRELMEREASVVCVKESVEGNYMAQLLKAMEGTVWASGCGSWYNKF</sequence>
<accession>A0A226F664</accession>
<dbReference type="AlphaFoldDB" id="A0A226F664"/>
<evidence type="ECO:0000256" key="2">
    <source>
        <dbReference type="ARBA" id="ARBA00022630"/>
    </source>
</evidence>
<dbReference type="InterPro" id="IPR000960">
    <property type="entry name" value="Flavin_mOase"/>
</dbReference>
<keyword evidence="7" id="KW-1185">Reference proteome</keyword>
<keyword evidence="5 6" id="KW-0503">Monooxygenase</keyword>
<protein>
    <recommendedName>
        <fullName evidence="5">Flavin-containing monooxygenase</fullName>
        <ecNumber evidence="5">1.-.-.-</ecNumber>
    </recommendedName>
</protein>
<name>A0A226F664_FOLCA</name>